<dbReference type="Gene3D" id="3.20.20.330">
    <property type="entry name" value="Homocysteine-binding-like domain"/>
    <property type="match status" value="1"/>
</dbReference>
<dbReference type="Pfam" id="PF02574">
    <property type="entry name" value="S-methyl_trans"/>
    <property type="match status" value="1"/>
</dbReference>
<dbReference type="Pfam" id="PF02607">
    <property type="entry name" value="B12-binding_2"/>
    <property type="match status" value="1"/>
</dbReference>
<dbReference type="UniPathway" id="UPA00051">
    <property type="reaction ID" value="UER00081"/>
</dbReference>
<dbReference type="Gene3D" id="3.40.50.280">
    <property type="entry name" value="Cobalamin-binding domain"/>
    <property type="match status" value="1"/>
</dbReference>
<dbReference type="PROSITE" id="PS51332">
    <property type="entry name" value="B12_BINDING"/>
    <property type="match status" value="1"/>
</dbReference>
<dbReference type="GO" id="GO:0050667">
    <property type="term" value="P:homocysteine metabolic process"/>
    <property type="evidence" value="ECO:0007669"/>
    <property type="project" value="TreeGrafter"/>
</dbReference>
<dbReference type="InterPro" id="IPR017215">
    <property type="entry name" value="MetH_bac"/>
</dbReference>
<dbReference type="PANTHER" id="PTHR45833">
    <property type="entry name" value="METHIONINE SYNTHASE"/>
    <property type="match status" value="1"/>
</dbReference>
<evidence type="ECO:0000256" key="4">
    <source>
        <dbReference type="ARBA" id="ARBA00005178"/>
    </source>
</evidence>
<dbReference type="EC" id="2.1.1.13" evidence="6"/>
<dbReference type="InterPro" id="IPR036594">
    <property type="entry name" value="Meth_synthase_dom"/>
</dbReference>
<keyword evidence="13 19" id="KW-0479">Metal-binding</keyword>
<protein>
    <recommendedName>
        <fullName evidence="7">Methionine synthase</fullName>
        <ecNumber evidence="6">2.1.1.13</ecNumber>
    </recommendedName>
    <alternativeName>
        <fullName evidence="18">5-methyltetrahydrofolate--homocysteine methyltransferase</fullName>
    </alternativeName>
</protein>
<organism evidence="24 25">
    <name type="scientific">Dorea formicigenerans</name>
    <dbReference type="NCBI Taxonomy" id="39486"/>
    <lineage>
        <taxon>Bacteria</taxon>
        <taxon>Bacillati</taxon>
        <taxon>Bacillota</taxon>
        <taxon>Clostridia</taxon>
        <taxon>Lachnospirales</taxon>
        <taxon>Lachnospiraceae</taxon>
        <taxon>Dorea</taxon>
    </lineage>
</organism>
<dbReference type="InterPro" id="IPR006158">
    <property type="entry name" value="Cobalamin-bd"/>
</dbReference>
<evidence type="ECO:0000256" key="6">
    <source>
        <dbReference type="ARBA" id="ARBA00012032"/>
    </source>
</evidence>
<evidence type="ECO:0000256" key="9">
    <source>
        <dbReference type="ARBA" id="ARBA00022605"/>
    </source>
</evidence>
<evidence type="ECO:0000259" key="21">
    <source>
        <dbReference type="PROSITE" id="PS50972"/>
    </source>
</evidence>
<evidence type="ECO:0000259" key="23">
    <source>
        <dbReference type="PROSITE" id="PS51337"/>
    </source>
</evidence>
<dbReference type="InterPro" id="IPR036589">
    <property type="entry name" value="HCY_dom_sf"/>
</dbReference>
<comment type="caution">
    <text evidence="24">The sequence shown here is derived from an EMBL/GenBank/DDBJ whole genome shotgun (WGS) entry which is preliminary data.</text>
</comment>
<comment type="pathway">
    <text evidence="4">Amino-acid biosynthesis; L-methionine biosynthesis via de novo pathway; L-methionine from L-homocysteine (MetH route): step 1/1.</text>
</comment>
<evidence type="ECO:0000256" key="14">
    <source>
        <dbReference type="ARBA" id="ARBA00022833"/>
    </source>
</evidence>
<evidence type="ECO:0000256" key="17">
    <source>
        <dbReference type="ARBA" id="ARBA00025552"/>
    </source>
</evidence>
<dbReference type="GO" id="GO:0008705">
    <property type="term" value="F:methionine synthase activity"/>
    <property type="evidence" value="ECO:0007669"/>
    <property type="project" value="UniProtKB-EC"/>
</dbReference>
<evidence type="ECO:0000256" key="5">
    <source>
        <dbReference type="ARBA" id="ARBA00010398"/>
    </source>
</evidence>
<dbReference type="Proteomes" id="UP000266376">
    <property type="component" value="Unassembled WGS sequence"/>
</dbReference>
<keyword evidence="8 19" id="KW-0489">Methyltransferase</keyword>
<dbReference type="SMART" id="SM01018">
    <property type="entry name" value="B12-binding_2"/>
    <property type="match status" value="1"/>
</dbReference>
<dbReference type="Pfam" id="PF02310">
    <property type="entry name" value="B12-binding"/>
    <property type="match status" value="1"/>
</dbReference>
<feature type="binding site" evidence="19">
    <location>
        <position position="274"/>
    </location>
    <ligand>
        <name>Zn(2+)</name>
        <dbReference type="ChEBI" id="CHEBI:29105"/>
    </ligand>
</feature>
<dbReference type="GO" id="GO:0046872">
    <property type="term" value="F:metal ion binding"/>
    <property type="evidence" value="ECO:0007669"/>
    <property type="project" value="UniProtKB-KW"/>
</dbReference>
<evidence type="ECO:0000256" key="18">
    <source>
        <dbReference type="ARBA" id="ARBA00031040"/>
    </source>
</evidence>
<comment type="cofactor">
    <cofactor evidence="2 19">
        <name>Zn(2+)</name>
        <dbReference type="ChEBI" id="CHEBI:29105"/>
    </cofactor>
</comment>
<dbReference type="SUPFAM" id="SSF47644">
    <property type="entry name" value="Methionine synthase domain"/>
    <property type="match status" value="1"/>
</dbReference>
<keyword evidence="15" id="KW-0486">Methionine biosynthesis</keyword>
<evidence type="ECO:0000256" key="3">
    <source>
        <dbReference type="ARBA" id="ARBA00001956"/>
    </source>
</evidence>
<evidence type="ECO:0000256" key="1">
    <source>
        <dbReference type="ARBA" id="ARBA00001700"/>
    </source>
</evidence>
<dbReference type="Gene3D" id="3.20.20.20">
    <property type="entry name" value="Dihydropteroate synthase-like"/>
    <property type="match status" value="1"/>
</dbReference>
<dbReference type="InterPro" id="IPR003759">
    <property type="entry name" value="Cbl-bd_cap"/>
</dbReference>
<evidence type="ECO:0000256" key="11">
    <source>
        <dbReference type="ARBA" id="ARBA00022679"/>
    </source>
</evidence>
<feature type="domain" description="Hcy-binding" evidence="20">
    <location>
        <begin position="1"/>
        <end position="288"/>
    </location>
</feature>
<comment type="catalytic activity">
    <reaction evidence="1">
        <text>(6S)-5-methyl-5,6,7,8-tetrahydrofolate + L-homocysteine = (6S)-5,6,7,8-tetrahydrofolate + L-methionine</text>
        <dbReference type="Rhea" id="RHEA:11172"/>
        <dbReference type="ChEBI" id="CHEBI:18608"/>
        <dbReference type="ChEBI" id="CHEBI:57453"/>
        <dbReference type="ChEBI" id="CHEBI:57844"/>
        <dbReference type="ChEBI" id="CHEBI:58199"/>
        <dbReference type="EC" id="2.1.1.13"/>
    </reaction>
</comment>
<dbReference type="CDD" id="cd02070">
    <property type="entry name" value="corrinoid_protein_B12-BD"/>
    <property type="match status" value="1"/>
</dbReference>
<dbReference type="SUPFAM" id="SSF52242">
    <property type="entry name" value="Cobalamin (vitamin B12)-binding domain"/>
    <property type="match status" value="1"/>
</dbReference>
<reference evidence="24 25" key="1">
    <citation type="submission" date="2018-08" db="EMBL/GenBank/DDBJ databases">
        <title>A genome reference for cultivated species of the human gut microbiota.</title>
        <authorList>
            <person name="Zou Y."/>
            <person name="Xue W."/>
            <person name="Luo G."/>
        </authorList>
    </citation>
    <scope>NUCLEOTIDE SEQUENCE [LARGE SCALE GENOMIC DNA]</scope>
    <source>
        <strain evidence="24 25">AF12-11</strain>
    </source>
</reference>
<dbReference type="InterPro" id="IPR000489">
    <property type="entry name" value="Pterin-binding_dom"/>
</dbReference>
<keyword evidence="12" id="KW-0949">S-adenosyl-L-methionine</keyword>
<evidence type="ECO:0000256" key="2">
    <source>
        <dbReference type="ARBA" id="ARBA00001947"/>
    </source>
</evidence>
<dbReference type="InterPro" id="IPR003726">
    <property type="entry name" value="HCY_dom"/>
</dbReference>
<dbReference type="PROSITE" id="PS50970">
    <property type="entry name" value="HCY"/>
    <property type="match status" value="1"/>
</dbReference>
<dbReference type="AlphaFoldDB" id="A0A395XP04"/>
<comment type="function">
    <text evidence="17">Catalyzes the transfer of a methyl group from methyl-cobalamin to homocysteine, yielding enzyme-bound cob(I)alamin and methionine. Subsequently, remethylates the cofactor using methyltetrahydrofolate.</text>
</comment>
<dbReference type="Pfam" id="PF00809">
    <property type="entry name" value="Pterin_bind"/>
    <property type="match status" value="1"/>
</dbReference>
<dbReference type="InterPro" id="IPR050554">
    <property type="entry name" value="Met_Synthase/Corrinoid"/>
</dbReference>
<evidence type="ECO:0000256" key="7">
    <source>
        <dbReference type="ARBA" id="ARBA00013998"/>
    </source>
</evidence>
<evidence type="ECO:0000256" key="13">
    <source>
        <dbReference type="ARBA" id="ARBA00022723"/>
    </source>
</evidence>
<comment type="similarity">
    <text evidence="5">Belongs to the vitamin-B12 dependent methionine synthase family.</text>
</comment>
<keyword evidence="14 19" id="KW-0862">Zinc</keyword>
<feature type="binding site" evidence="19">
    <location>
        <position position="273"/>
    </location>
    <ligand>
        <name>Zn(2+)</name>
        <dbReference type="ChEBI" id="CHEBI:29105"/>
    </ligand>
</feature>
<dbReference type="PANTHER" id="PTHR45833:SF1">
    <property type="entry name" value="METHIONINE SYNTHASE"/>
    <property type="match status" value="1"/>
</dbReference>
<evidence type="ECO:0000259" key="22">
    <source>
        <dbReference type="PROSITE" id="PS51332"/>
    </source>
</evidence>
<gene>
    <name evidence="24" type="ORF">DWV67_09765</name>
</gene>
<dbReference type="SUPFAM" id="SSF82282">
    <property type="entry name" value="Homocysteine S-methyltransferase"/>
    <property type="match status" value="1"/>
</dbReference>
<keyword evidence="11 19" id="KW-0808">Transferase</keyword>
<evidence type="ECO:0000256" key="15">
    <source>
        <dbReference type="ARBA" id="ARBA00023167"/>
    </source>
</evidence>
<evidence type="ECO:0000313" key="24">
    <source>
        <dbReference type="EMBL" id="RGW52442.1"/>
    </source>
</evidence>
<dbReference type="GO" id="GO:0031419">
    <property type="term" value="F:cobalamin binding"/>
    <property type="evidence" value="ECO:0007669"/>
    <property type="project" value="UniProtKB-KW"/>
</dbReference>
<dbReference type="SUPFAM" id="SSF51717">
    <property type="entry name" value="Dihydropteroate synthetase-like"/>
    <property type="match status" value="1"/>
</dbReference>
<feature type="domain" description="Pterin-binding" evidence="21">
    <location>
        <begin position="321"/>
        <end position="576"/>
    </location>
</feature>
<feature type="domain" description="B12-binding N-terminal" evidence="23">
    <location>
        <begin position="583"/>
        <end position="676"/>
    </location>
</feature>
<dbReference type="GO" id="GO:0032259">
    <property type="term" value="P:methylation"/>
    <property type="evidence" value="ECO:0007669"/>
    <property type="project" value="UniProtKB-KW"/>
</dbReference>
<evidence type="ECO:0000256" key="8">
    <source>
        <dbReference type="ARBA" id="ARBA00022603"/>
    </source>
</evidence>
<evidence type="ECO:0000259" key="20">
    <source>
        <dbReference type="PROSITE" id="PS50970"/>
    </source>
</evidence>
<dbReference type="InterPro" id="IPR011005">
    <property type="entry name" value="Dihydropteroate_synth-like_sf"/>
</dbReference>
<evidence type="ECO:0000256" key="16">
    <source>
        <dbReference type="ARBA" id="ARBA00023285"/>
    </source>
</evidence>
<dbReference type="PROSITE" id="PS50972">
    <property type="entry name" value="PTERIN_BINDING"/>
    <property type="match status" value="1"/>
</dbReference>
<comment type="cofactor">
    <cofactor evidence="3">
        <name>methylcob(III)alamin</name>
        <dbReference type="ChEBI" id="CHEBI:28115"/>
    </cofactor>
</comment>
<evidence type="ECO:0000256" key="12">
    <source>
        <dbReference type="ARBA" id="ARBA00022691"/>
    </source>
</evidence>
<keyword evidence="16" id="KW-0170">Cobalt</keyword>
<feature type="domain" description="B12-binding" evidence="22">
    <location>
        <begin position="678"/>
        <end position="801"/>
    </location>
</feature>
<dbReference type="EMBL" id="QSAJ01000022">
    <property type="protein sequence ID" value="RGW52442.1"/>
    <property type="molecule type" value="Genomic_DNA"/>
</dbReference>
<dbReference type="GO" id="GO:0046653">
    <property type="term" value="P:tetrahydrofolate metabolic process"/>
    <property type="evidence" value="ECO:0007669"/>
    <property type="project" value="TreeGrafter"/>
</dbReference>
<dbReference type="PIRSF" id="PIRSF037472">
    <property type="entry name" value="DHPS_mtfrase"/>
    <property type="match status" value="1"/>
</dbReference>
<keyword evidence="9" id="KW-0028">Amino-acid biosynthesis</keyword>
<name>A0A395XP04_9FIRM</name>
<keyword evidence="10" id="KW-0846">Cobalamin</keyword>
<evidence type="ECO:0000313" key="25">
    <source>
        <dbReference type="Proteomes" id="UP000266376"/>
    </source>
</evidence>
<sequence>MILDRLGKELIYFDGGTGTLLQERGLKPGELPETWSLERADDMIDIARQYYEAGSDIVLSNTFGANALKFHDSRHELDEIVKAAIENVRKGAKLGVKDGRETYVGLDIGPTGKLLKPMGDLDFEDAYQAFAEVARLGEEAGADLIHIETMSDTYEVKAAVLAAKENTSLPVFATMIFDDKGKLLTGGDVPSVVAMLEGLRVDALGINCGMGPEQMMPILDEILQYASVPVIVKPNAGLPKQKDGEVYYDVEPEEFGRFMAEILKRGASLIGGCCGTTPAHIRAMVEATKDQRDITDRPGKEFKNRTIVSSYGRAVELGGKPMIIGERINPTGKKKFKQALKDHDIDYILREAISQQDAGAHILDVNVGLPDIDEPSLMREVVQELQSVTSLPLQIDTVDISALEAAMRIYNGKPMVNSVNGKQSSMDAVFPLIKKYGGVVVGLTLDEDGIPATAEGRVKVAGKIIEEAKKYGIDKKDIVIDVLCMTISSEPTGAITTLEALRQVREKYGVCAVLGVSNISFGLPYRPAVNSNFYTMAMQSGLSAGIINPLSEDMMRSYYSFCALMNYDENCEKYIEQYGSQKVQAVTPATKAEMTLKTAIEKGLKEEAHHITAELVKDKAPLDIINEELIPALDQVGKGFEKGTVFLPQLLMSADAAKIAFAVLKDELAKSGESEQAKDKVILATVKGDIHDIGKNIVKVLLENYSFDVIDLGKDVPPEEIVETAIKEDVRLVGLSALMTTTVVSMEETIRQLRKKKPECKVMVGGAVLNQDYSDMIGADFYGKDAMQSVYYAQQLFGGEK</sequence>
<accession>A0A395XP04</accession>
<dbReference type="InterPro" id="IPR036724">
    <property type="entry name" value="Cobalamin-bd_sf"/>
</dbReference>
<dbReference type="Gene3D" id="1.10.1240.10">
    <property type="entry name" value="Methionine synthase domain"/>
    <property type="match status" value="1"/>
</dbReference>
<dbReference type="NCBIfam" id="NF005719">
    <property type="entry name" value="PRK07535.1"/>
    <property type="match status" value="1"/>
</dbReference>
<dbReference type="PROSITE" id="PS51337">
    <property type="entry name" value="B12_BINDING_NTER"/>
    <property type="match status" value="1"/>
</dbReference>
<evidence type="ECO:0000256" key="19">
    <source>
        <dbReference type="PROSITE-ProRule" id="PRU00333"/>
    </source>
</evidence>
<evidence type="ECO:0000256" key="10">
    <source>
        <dbReference type="ARBA" id="ARBA00022628"/>
    </source>
</evidence>
<feature type="binding site" evidence="19">
    <location>
        <position position="208"/>
    </location>
    <ligand>
        <name>Zn(2+)</name>
        <dbReference type="ChEBI" id="CHEBI:29105"/>
    </ligand>
</feature>
<dbReference type="GO" id="GO:0005829">
    <property type="term" value="C:cytosol"/>
    <property type="evidence" value="ECO:0007669"/>
    <property type="project" value="TreeGrafter"/>
</dbReference>
<proteinExistence type="inferred from homology"/>